<organism evidence="2 3">
    <name type="scientific">Streptomyces lateritius</name>
    <dbReference type="NCBI Taxonomy" id="67313"/>
    <lineage>
        <taxon>Bacteria</taxon>
        <taxon>Bacillati</taxon>
        <taxon>Actinomycetota</taxon>
        <taxon>Actinomycetes</taxon>
        <taxon>Kitasatosporales</taxon>
        <taxon>Streptomycetaceae</taxon>
        <taxon>Streptomyces</taxon>
    </lineage>
</organism>
<dbReference type="EMBL" id="JBIBSM010000026">
    <property type="protein sequence ID" value="MFF8280887.1"/>
    <property type="molecule type" value="Genomic_DNA"/>
</dbReference>
<protein>
    <submittedName>
        <fullName evidence="2">Uncharacterized protein</fullName>
    </submittedName>
</protein>
<reference evidence="2 3" key="1">
    <citation type="submission" date="2024-10" db="EMBL/GenBank/DDBJ databases">
        <title>The Natural Products Discovery Center: Release of the First 8490 Sequenced Strains for Exploring Actinobacteria Biosynthetic Diversity.</title>
        <authorList>
            <person name="Kalkreuter E."/>
            <person name="Kautsar S.A."/>
            <person name="Yang D."/>
            <person name="Bader C.D."/>
            <person name="Teijaro C.N."/>
            <person name="Fluegel L."/>
            <person name="Davis C.M."/>
            <person name="Simpson J.R."/>
            <person name="Lauterbach L."/>
            <person name="Steele A.D."/>
            <person name="Gui C."/>
            <person name="Meng S."/>
            <person name="Li G."/>
            <person name="Viehrig K."/>
            <person name="Ye F."/>
            <person name="Su P."/>
            <person name="Kiefer A.F."/>
            <person name="Nichols A."/>
            <person name="Cepeda A.J."/>
            <person name="Yan W."/>
            <person name="Fan B."/>
            <person name="Jiang Y."/>
            <person name="Adhikari A."/>
            <person name="Zheng C.-J."/>
            <person name="Schuster L."/>
            <person name="Cowan T.M."/>
            <person name="Smanski M.J."/>
            <person name="Chevrette M.G."/>
            <person name="De Carvalho L.P.S."/>
            <person name="Shen B."/>
        </authorList>
    </citation>
    <scope>NUCLEOTIDE SEQUENCE [LARGE SCALE GENOMIC DNA]</scope>
    <source>
        <strain evidence="2 3">NPDC015755</strain>
    </source>
</reference>
<dbReference type="RefSeq" id="WP_391937658.1">
    <property type="nucleotide sequence ID" value="NZ_JBIBSM010000026.1"/>
</dbReference>
<proteinExistence type="predicted"/>
<feature type="region of interest" description="Disordered" evidence="1">
    <location>
        <begin position="24"/>
        <end position="43"/>
    </location>
</feature>
<evidence type="ECO:0000313" key="3">
    <source>
        <dbReference type="Proteomes" id="UP001603013"/>
    </source>
</evidence>
<accession>A0ABW6YLX5</accession>
<evidence type="ECO:0000256" key="1">
    <source>
        <dbReference type="SAM" id="MobiDB-lite"/>
    </source>
</evidence>
<keyword evidence="3" id="KW-1185">Reference proteome</keyword>
<name>A0ABW6YLX5_9ACTN</name>
<gene>
    <name evidence="2" type="ORF">ACF05T_33305</name>
</gene>
<evidence type="ECO:0000313" key="2">
    <source>
        <dbReference type="EMBL" id="MFF8280887.1"/>
    </source>
</evidence>
<sequence length="43" mass="4347">MTLLGDGVEGVVFRLLLLRGSGAVSLSGSGAGRGRTAEQRQCA</sequence>
<dbReference type="Proteomes" id="UP001603013">
    <property type="component" value="Unassembled WGS sequence"/>
</dbReference>
<comment type="caution">
    <text evidence="2">The sequence shown here is derived from an EMBL/GenBank/DDBJ whole genome shotgun (WGS) entry which is preliminary data.</text>
</comment>